<proteinExistence type="predicted"/>
<accession>A0A1R4EQT1</accession>
<gene>
    <name evidence="3" type="ORF">CZ674_00175</name>
</gene>
<feature type="transmembrane region" description="Helical" evidence="1">
    <location>
        <begin position="37"/>
        <end position="60"/>
    </location>
</feature>
<keyword evidence="1" id="KW-0472">Membrane</keyword>
<dbReference type="Proteomes" id="UP000195787">
    <property type="component" value="Unassembled WGS sequence"/>
</dbReference>
<dbReference type="Pfam" id="PF12089">
    <property type="entry name" value="DUF3566"/>
    <property type="match status" value="1"/>
</dbReference>
<feature type="transmembrane region" description="Helical" evidence="1">
    <location>
        <begin position="93"/>
        <end position="119"/>
    </location>
</feature>
<evidence type="ECO:0000259" key="2">
    <source>
        <dbReference type="Pfam" id="PF12089"/>
    </source>
</evidence>
<evidence type="ECO:0000256" key="1">
    <source>
        <dbReference type="SAM" id="Phobius"/>
    </source>
</evidence>
<dbReference type="InterPro" id="IPR021949">
    <property type="entry name" value="DUF3566_TM"/>
</dbReference>
<dbReference type="RefSeq" id="WP_086989874.1">
    <property type="nucleotide sequence ID" value="NZ_FUHU01000003.1"/>
</dbReference>
<dbReference type="AlphaFoldDB" id="A0A1R4EQT1"/>
<evidence type="ECO:0000313" key="4">
    <source>
        <dbReference type="Proteomes" id="UP000195787"/>
    </source>
</evidence>
<keyword evidence="4" id="KW-1185">Reference proteome</keyword>
<keyword evidence="1" id="KW-1133">Transmembrane helix</keyword>
<dbReference type="EMBL" id="FUHU01000003">
    <property type="protein sequence ID" value="SJM45906.1"/>
    <property type="molecule type" value="Genomic_DNA"/>
</dbReference>
<feature type="domain" description="DUF3566" evidence="2">
    <location>
        <begin position="20"/>
        <end position="134"/>
    </location>
</feature>
<dbReference type="GeneID" id="303171626"/>
<keyword evidence="1" id="KW-0812">Transmembrane</keyword>
<organism evidence="3 4">
    <name type="scientific">Agrococcus casei LMG 22410</name>
    <dbReference type="NCBI Taxonomy" id="1255656"/>
    <lineage>
        <taxon>Bacteria</taxon>
        <taxon>Bacillati</taxon>
        <taxon>Actinomycetota</taxon>
        <taxon>Actinomycetes</taxon>
        <taxon>Micrococcales</taxon>
        <taxon>Microbacteriaceae</taxon>
        <taxon>Agrococcus</taxon>
    </lineage>
</organism>
<protein>
    <recommendedName>
        <fullName evidence="2">DUF3566 domain-containing protein</fullName>
    </recommendedName>
</protein>
<name>A0A1R4EQT1_9MICO</name>
<evidence type="ECO:0000313" key="3">
    <source>
        <dbReference type="EMBL" id="SJM45906.1"/>
    </source>
</evidence>
<sequence length="136" mass="14836">MSGVSQSLQRKSPTKRTGGKQIRLRLQNIDFWSAMKLAAVVGFVLAVIQIVVTIIMWLLLEILGVFAKVDELLQDLLASSQFTLMDFVSLPSVILFSVIVGLLNFVVITILGALAALIYNRSVPLTGGLLMGFTNQ</sequence>
<reference evidence="3 4" key="1">
    <citation type="submission" date="2017-02" db="EMBL/GenBank/DDBJ databases">
        <authorList>
            <person name="Peterson S.W."/>
        </authorList>
    </citation>
    <scope>NUCLEOTIDE SEQUENCE [LARGE SCALE GENOMIC DNA]</scope>
    <source>
        <strain evidence="3 4">LMG 22410</strain>
    </source>
</reference>
<dbReference type="OrthoDB" id="3240216at2"/>